<evidence type="ECO:0008006" key="3">
    <source>
        <dbReference type="Google" id="ProtNLM"/>
    </source>
</evidence>
<dbReference type="Proteomes" id="UP000030130">
    <property type="component" value="Unassembled WGS sequence"/>
</dbReference>
<evidence type="ECO:0000313" key="2">
    <source>
        <dbReference type="Proteomes" id="UP000030130"/>
    </source>
</evidence>
<proteinExistence type="predicted"/>
<protein>
    <recommendedName>
        <fullName evidence="3">Transposase</fullName>
    </recommendedName>
</protein>
<organism evidence="1 2">
    <name type="scientific">Porphyromonas gulae</name>
    <dbReference type="NCBI Taxonomy" id="111105"/>
    <lineage>
        <taxon>Bacteria</taxon>
        <taxon>Pseudomonadati</taxon>
        <taxon>Bacteroidota</taxon>
        <taxon>Bacteroidia</taxon>
        <taxon>Bacteroidales</taxon>
        <taxon>Porphyromonadaceae</taxon>
        <taxon>Porphyromonas</taxon>
    </lineage>
</organism>
<evidence type="ECO:0000313" key="1">
    <source>
        <dbReference type="EMBL" id="KGN88005.1"/>
    </source>
</evidence>
<reference evidence="1 2" key="1">
    <citation type="submission" date="2014-08" db="EMBL/GenBank/DDBJ databases">
        <title>Porphyromonas gulae strain:COT-052_OH1451 Genome sequencing.</title>
        <authorList>
            <person name="Wallis C."/>
            <person name="Deusch O."/>
            <person name="O'Flynn C."/>
            <person name="Davis I."/>
            <person name="Jospin G."/>
            <person name="Darling A.E."/>
            <person name="Coil D.A."/>
            <person name="Alexiev A."/>
            <person name="Horsfall A."/>
            <person name="Kirkwood N."/>
            <person name="Harris S."/>
            <person name="Eisen J.A."/>
        </authorList>
    </citation>
    <scope>NUCLEOTIDE SEQUENCE [LARGE SCALE GENOMIC DNA]</scope>
    <source>
        <strain evidence="2">COT-052 OH1451</strain>
    </source>
</reference>
<name>A0A0A2FDA0_9PORP</name>
<gene>
    <name evidence="1" type="ORF">HR08_01035</name>
</gene>
<dbReference type="AlphaFoldDB" id="A0A0A2FDA0"/>
<accession>A0A0A2FDA0</accession>
<comment type="caution">
    <text evidence="1">The sequence shown here is derived from an EMBL/GenBank/DDBJ whole genome shotgun (WGS) entry which is preliminary data.</text>
</comment>
<dbReference type="EMBL" id="JRAI01000005">
    <property type="protein sequence ID" value="KGN88005.1"/>
    <property type="molecule type" value="Genomic_DNA"/>
</dbReference>
<sequence>MILKQPKTEKQKDLEKEAISKIVDEVIAKKALYLKEKEKIRVRLLGWLIFAEMRGYQSTEVQRFVGSGLKITEDWMRESREMFFTKEPYKSIYEDALGKVKRKFPNW</sequence>
<dbReference type="RefSeq" id="WP_039419927.1">
    <property type="nucleotide sequence ID" value="NZ_JRAI01000005.1"/>
</dbReference>